<dbReference type="Gene3D" id="2.30.29.30">
    <property type="entry name" value="Pleckstrin-homology domain (PH domain)/Phosphotyrosine-binding domain (PTB)"/>
    <property type="match status" value="1"/>
</dbReference>
<protein>
    <submittedName>
        <fullName evidence="4">Myotubularin related protein 11</fullName>
    </submittedName>
</protein>
<dbReference type="CDD" id="cd14595">
    <property type="entry name" value="PTP-MTMR11"/>
    <property type="match status" value="1"/>
</dbReference>
<reference evidence="4 5" key="1">
    <citation type="submission" date="2019-04" db="EMBL/GenBank/DDBJ databases">
        <authorList>
            <consortium name="Wellcome Sanger Institute Data Sharing"/>
        </authorList>
    </citation>
    <scope>NUCLEOTIDE SEQUENCE [LARGE SCALE GENOMIC DNA]</scope>
</reference>
<dbReference type="SUPFAM" id="SSF50729">
    <property type="entry name" value="PH domain-like"/>
    <property type="match status" value="1"/>
</dbReference>
<reference evidence="4" key="3">
    <citation type="submission" date="2025-09" db="UniProtKB">
        <authorList>
            <consortium name="Ensembl"/>
        </authorList>
    </citation>
    <scope>IDENTIFICATION</scope>
</reference>
<feature type="domain" description="Myotubularin phosphatase" evidence="3">
    <location>
        <begin position="173"/>
        <end position="630"/>
    </location>
</feature>
<dbReference type="PANTHER" id="PTHR10807">
    <property type="entry name" value="MYOTUBULARIN-RELATED"/>
    <property type="match status" value="1"/>
</dbReference>
<keyword evidence="5" id="KW-1185">Reference proteome</keyword>
<gene>
    <name evidence="4" type="primary">MTMR11</name>
</gene>
<dbReference type="SUPFAM" id="SSF52799">
    <property type="entry name" value="(Phosphotyrosine protein) phosphatases II"/>
    <property type="match status" value="1"/>
</dbReference>
<dbReference type="InterPro" id="IPR022587">
    <property type="entry name" value="MTMR12-like_C"/>
</dbReference>
<evidence type="ECO:0000313" key="5">
    <source>
        <dbReference type="Proteomes" id="UP000694397"/>
    </source>
</evidence>
<dbReference type="PANTHER" id="PTHR10807:SF51">
    <property type="entry name" value="MYOTUBULARIN-RELATED PROTEIN 11"/>
    <property type="match status" value="1"/>
</dbReference>
<dbReference type="Proteomes" id="UP000694397">
    <property type="component" value="Chromosome 23"/>
</dbReference>
<comment type="similarity">
    <text evidence="1">Belongs to the protein-tyrosine phosphatase family. Non-receptor class myotubularin subfamily.</text>
</comment>
<dbReference type="Ensembl" id="ENSSFOT00015014017.2">
    <property type="protein sequence ID" value="ENSSFOP00015013847.2"/>
    <property type="gene ID" value="ENSSFOG00015008876.2"/>
</dbReference>
<dbReference type="GO" id="GO:0046856">
    <property type="term" value="P:phosphatidylinositol dephosphorylation"/>
    <property type="evidence" value="ECO:0007669"/>
    <property type="project" value="TreeGrafter"/>
</dbReference>
<feature type="region of interest" description="Disordered" evidence="2">
    <location>
        <begin position="659"/>
        <end position="679"/>
    </location>
</feature>
<organism evidence="4 5">
    <name type="scientific">Scleropages formosus</name>
    <name type="common">Asian bonytongue</name>
    <name type="synonym">Osteoglossum formosum</name>
    <dbReference type="NCBI Taxonomy" id="113540"/>
    <lineage>
        <taxon>Eukaryota</taxon>
        <taxon>Metazoa</taxon>
        <taxon>Chordata</taxon>
        <taxon>Craniata</taxon>
        <taxon>Vertebrata</taxon>
        <taxon>Euteleostomi</taxon>
        <taxon>Actinopterygii</taxon>
        <taxon>Neopterygii</taxon>
        <taxon>Teleostei</taxon>
        <taxon>Osteoglossocephala</taxon>
        <taxon>Osteoglossomorpha</taxon>
        <taxon>Osteoglossiformes</taxon>
        <taxon>Osteoglossidae</taxon>
        <taxon>Scleropages</taxon>
    </lineage>
</organism>
<evidence type="ECO:0000256" key="1">
    <source>
        <dbReference type="ARBA" id="ARBA00007471"/>
    </source>
</evidence>
<sequence length="679" mass="76624">QCNILSLSLAHWECVLQRATLVRKKLSVRGGGGWRSGTLFCTHFRVAFVPKDSPKRDENTDLVFLEDHDVALASIEKVVAVGASRTKVVTANSTLKFAPEELLLYCKDFQVFCFLFDRLTPDTQVMEMTCAIARAYQPPRPGAVLAFQNSAMGSVEMKQFLSNRQRDTSMNWFEAAADWEAELERTGAVGWRVSGINERFEMAASLPRFNVVPQKVLDTELKNTFAHFSDGRIPRWCWRHPSGADLLRMASFQNDIYHERDDVRNLEALVFGGQRQCVIVELVEEMPTPADIHVARTRLRALCLGDVSLPVAVPDDKWLSTLEGTHWLDHVRCCLRKAAEVSRLLREGHLTVILQEADDRDLNCVVTSLVQVMCDPHCRTVTGFQGLVQKEWVMAGHRFLNRFNYHRDRDKEEAPVFLLFLDCVWQLWAQFPSQFQLTVDYLLALHDSVHLPLFSTFLANCELERSRHTKHLPQCYTPVNGWREGLLPPGPNSLLDPPLPPVWDWALQYSICKRACFIQPRPPAAPRPPVLNGNLNLSKVNRALGSVFLLSHGTFSCPPQLLPWRAGGGATPYRKSHRRAPSAEESPAPERLLRAWNLTDASAPTPHQDPWEPLLPLLLAPCVGLWKECYLRGALQAQPELTSCHLVEQLSQEVQRLKEALAPPSAPKAADSGGERRVQ</sequence>
<evidence type="ECO:0000259" key="3">
    <source>
        <dbReference type="PROSITE" id="PS51339"/>
    </source>
</evidence>
<accession>A0A8C9RCS6</accession>
<dbReference type="PROSITE" id="PS51339">
    <property type="entry name" value="PPASE_MYOTUBULARIN"/>
    <property type="match status" value="1"/>
</dbReference>
<evidence type="ECO:0000313" key="4">
    <source>
        <dbReference type="Ensembl" id="ENSSFOP00015013847.2"/>
    </source>
</evidence>
<dbReference type="GO" id="GO:0016020">
    <property type="term" value="C:membrane"/>
    <property type="evidence" value="ECO:0007669"/>
    <property type="project" value="TreeGrafter"/>
</dbReference>
<name>A0A8C9RCS6_SCLFO</name>
<dbReference type="GO" id="GO:0005737">
    <property type="term" value="C:cytoplasm"/>
    <property type="evidence" value="ECO:0007669"/>
    <property type="project" value="TreeGrafter"/>
</dbReference>
<dbReference type="InterPro" id="IPR011993">
    <property type="entry name" value="PH-like_dom_sf"/>
</dbReference>
<dbReference type="InterPro" id="IPR030564">
    <property type="entry name" value="Myotubularin"/>
</dbReference>
<dbReference type="Pfam" id="PF06602">
    <property type="entry name" value="Myotub-related"/>
    <property type="match status" value="2"/>
</dbReference>
<dbReference type="Pfam" id="PF12578">
    <property type="entry name" value="3-PAP"/>
    <property type="match status" value="1"/>
</dbReference>
<dbReference type="OrthoDB" id="271628at2759"/>
<evidence type="ECO:0000256" key="2">
    <source>
        <dbReference type="SAM" id="MobiDB-lite"/>
    </source>
</evidence>
<dbReference type="AlphaFoldDB" id="A0A8C9RCS6"/>
<reference evidence="4" key="2">
    <citation type="submission" date="2025-08" db="UniProtKB">
        <authorList>
            <consortium name="Ensembl"/>
        </authorList>
    </citation>
    <scope>IDENTIFICATION</scope>
</reference>
<proteinExistence type="inferred from homology"/>
<dbReference type="GeneTree" id="ENSGT00940000160276"/>
<dbReference type="InterPro" id="IPR010569">
    <property type="entry name" value="Myotubularin-like_Pase_dom"/>
</dbReference>
<dbReference type="InterPro" id="IPR029021">
    <property type="entry name" value="Prot-tyrosine_phosphatase-like"/>
</dbReference>